<evidence type="ECO:0000256" key="1">
    <source>
        <dbReference type="SAM" id="Coils"/>
    </source>
</evidence>
<dbReference type="InterPro" id="IPR031106">
    <property type="entry name" value="C/EBP"/>
</dbReference>
<dbReference type="AlphaFoldDB" id="A0A2T7PRN8"/>
<accession>A0A2T7PRN8</accession>
<evidence type="ECO:0000256" key="2">
    <source>
        <dbReference type="SAM" id="MobiDB-lite"/>
    </source>
</evidence>
<feature type="compositionally biased region" description="Polar residues" evidence="2">
    <location>
        <begin position="172"/>
        <end position="189"/>
    </location>
</feature>
<evidence type="ECO:0000259" key="3">
    <source>
        <dbReference type="PROSITE" id="PS50217"/>
    </source>
</evidence>
<feature type="domain" description="BZIP" evidence="3">
    <location>
        <begin position="193"/>
        <end position="256"/>
    </location>
</feature>
<evidence type="ECO:0000313" key="5">
    <source>
        <dbReference type="Proteomes" id="UP000245119"/>
    </source>
</evidence>
<dbReference type="PROSITE" id="PS50217">
    <property type="entry name" value="BZIP"/>
    <property type="match status" value="1"/>
</dbReference>
<keyword evidence="1" id="KW-0175">Coiled coil</keyword>
<keyword evidence="5" id="KW-1185">Reference proteome</keyword>
<dbReference type="SMART" id="SM00338">
    <property type="entry name" value="BRLZ"/>
    <property type="match status" value="1"/>
</dbReference>
<dbReference type="GO" id="GO:0006351">
    <property type="term" value="P:DNA-templated transcription"/>
    <property type="evidence" value="ECO:0007669"/>
    <property type="project" value="InterPro"/>
</dbReference>
<dbReference type="SUPFAM" id="SSF57959">
    <property type="entry name" value="Leucine zipper domain"/>
    <property type="match status" value="1"/>
</dbReference>
<dbReference type="InterPro" id="IPR004827">
    <property type="entry name" value="bZIP"/>
</dbReference>
<protein>
    <recommendedName>
        <fullName evidence="3">BZIP domain-containing protein</fullName>
    </recommendedName>
</protein>
<dbReference type="PANTHER" id="PTHR23334:SF72">
    <property type="entry name" value="PROTEIN MABIKI"/>
    <property type="match status" value="1"/>
</dbReference>
<organism evidence="4 5">
    <name type="scientific">Pomacea canaliculata</name>
    <name type="common">Golden apple snail</name>
    <dbReference type="NCBI Taxonomy" id="400727"/>
    <lineage>
        <taxon>Eukaryota</taxon>
        <taxon>Metazoa</taxon>
        <taxon>Spiralia</taxon>
        <taxon>Lophotrochozoa</taxon>
        <taxon>Mollusca</taxon>
        <taxon>Gastropoda</taxon>
        <taxon>Caenogastropoda</taxon>
        <taxon>Architaenioglossa</taxon>
        <taxon>Ampullarioidea</taxon>
        <taxon>Ampullariidae</taxon>
        <taxon>Pomacea</taxon>
    </lineage>
</organism>
<proteinExistence type="predicted"/>
<name>A0A2T7PRN8_POMCA</name>
<dbReference type="STRING" id="400727.A0A2T7PRN8"/>
<dbReference type="Pfam" id="PF07716">
    <property type="entry name" value="bZIP_2"/>
    <property type="match status" value="1"/>
</dbReference>
<comment type="caution">
    <text evidence="4">The sequence shown here is derived from an EMBL/GenBank/DDBJ whole genome shotgun (WGS) entry which is preliminary data.</text>
</comment>
<sequence>MKENSPELKAHIEFLIPLQTGSSGDSAEITASQKPVQMFGNIDMEDGLLGDHLEQSSLDHKIFKDLLGFPDPLADDSMDSFVDLSCFMGNAMETYKDQDDAAATSESTCPIDEGMMNNKVLKRRFSAVSLVDSSLAEPLVIEKPSCHDHAYVAKRSKKSELKEELSVENDHSVSFCTNPESPLPSTSHTKVSENRYRNRREKNNIASKRSREVRKQKFVDMEKEASRLEIENASLEKRIVELEQLAKQMKEILVAKMAGK</sequence>
<dbReference type="GO" id="GO:0000981">
    <property type="term" value="F:DNA-binding transcription factor activity, RNA polymerase II-specific"/>
    <property type="evidence" value="ECO:0007669"/>
    <property type="project" value="TreeGrafter"/>
</dbReference>
<dbReference type="EMBL" id="PZQS01000002">
    <property type="protein sequence ID" value="PVD36091.1"/>
    <property type="molecule type" value="Genomic_DNA"/>
</dbReference>
<dbReference type="InterPro" id="IPR046347">
    <property type="entry name" value="bZIP_sf"/>
</dbReference>
<reference evidence="4 5" key="1">
    <citation type="submission" date="2018-04" db="EMBL/GenBank/DDBJ databases">
        <title>The genome of golden apple snail Pomacea canaliculata provides insight into stress tolerance and invasive adaptation.</title>
        <authorList>
            <person name="Liu C."/>
            <person name="Liu B."/>
            <person name="Ren Y."/>
            <person name="Zhang Y."/>
            <person name="Wang H."/>
            <person name="Li S."/>
            <person name="Jiang F."/>
            <person name="Yin L."/>
            <person name="Zhang G."/>
            <person name="Qian W."/>
            <person name="Fan W."/>
        </authorList>
    </citation>
    <scope>NUCLEOTIDE SEQUENCE [LARGE SCALE GENOMIC DNA]</scope>
    <source>
        <strain evidence="4">SZHN2017</strain>
        <tissue evidence="4">Muscle</tissue>
    </source>
</reference>
<dbReference type="Gene3D" id="1.20.5.170">
    <property type="match status" value="1"/>
</dbReference>
<dbReference type="OrthoDB" id="10039716at2759"/>
<dbReference type="GO" id="GO:0000978">
    <property type="term" value="F:RNA polymerase II cis-regulatory region sequence-specific DNA binding"/>
    <property type="evidence" value="ECO:0007669"/>
    <property type="project" value="TreeGrafter"/>
</dbReference>
<feature type="coiled-coil region" evidence="1">
    <location>
        <begin position="218"/>
        <end position="252"/>
    </location>
</feature>
<dbReference type="CDD" id="cd14813">
    <property type="entry name" value="bZIP_BmCbz-like"/>
    <property type="match status" value="1"/>
</dbReference>
<dbReference type="Proteomes" id="UP000245119">
    <property type="component" value="Linkage Group LG2"/>
</dbReference>
<gene>
    <name evidence="4" type="ORF">C0Q70_03062</name>
</gene>
<evidence type="ECO:0000313" key="4">
    <source>
        <dbReference type="EMBL" id="PVD36091.1"/>
    </source>
</evidence>
<feature type="compositionally biased region" description="Basic and acidic residues" evidence="2">
    <location>
        <begin position="209"/>
        <end position="218"/>
    </location>
</feature>
<feature type="region of interest" description="Disordered" evidence="2">
    <location>
        <begin position="169"/>
        <end position="218"/>
    </location>
</feature>
<dbReference type="PANTHER" id="PTHR23334">
    <property type="entry name" value="CCAAT/ENHANCER BINDING PROTEIN"/>
    <property type="match status" value="1"/>
</dbReference>